<comment type="similarity">
    <text evidence="1">Belongs to the vitamin uptake transporter (VUT/ECF) (TC 2.A.88) family. Q precursor transporter subfamily.</text>
</comment>
<dbReference type="RefSeq" id="WP_210102044.1">
    <property type="nucleotide sequence ID" value="NZ_BAABLK010000088.1"/>
</dbReference>
<dbReference type="PANTHER" id="PTHR34300">
    <property type="entry name" value="QUEUOSINE PRECURSOR TRANSPORTER-RELATED"/>
    <property type="match status" value="1"/>
</dbReference>
<dbReference type="EMBL" id="BAABLK010000088">
    <property type="protein sequence ID" value="GAA5228732.1"/>
    <property type="molecule type" value="Genomic_DNA"/>
</dbReference>
<feature type="transmembrane region" description="Helical" evidence="1">
    <location>
        <begin position="194"/>
        <end position="220"/>
    </location>
</feature>
<dbReference type="Pfam" id="PF02592">
    <property type="entry name" value="Vut_1"/>
    <property type="match status" value="1"/>
</dbReference>
<comment type="caution">
    <text evidence="2">The sequence shown here is derived from an EMBL/GenBank/DDBJ whole genome shotgun (WGS) entry which is preliminary data.</text>
</comment>
<dbReference type="PANTHER" id="PTHR34300:SF2">
    <property type="entry name" value="QUEUOSINE PRECURSOR TRANSPORTER-RELATED"/>
    <property type="match status" value="1"/>
</dbReference>
<dbReference type="Proteomes" id="UP001501257">
    <property type="component" value="Unassembled WGS sequence"/>
</dbReference>
<accession>A0ABP9TSQ1</accession>
<keyword evidence="1" id="KW-0812">Transmembrane</keyword>
<sequence length="241" mass="26009">MGKTYASTSQRQQASRAVFASAGSPYFSTVLALMAVVVILSNVGAAKGVTFGPIVTDGGFFLFPLAYILGDVISEVYGFKVARRAIITTFALAVFSTLCFWIMIHLPAAEWYDGQEALARTLGPVWLIVLASLLGFLVGQTLNSWVLVKMKERFGERGLVGRLMGSTGAGEFADTLIFCSIAARVIGITDMSTFLNYVLVGFVYKTAVEFLFVPVTTLVIRWFKRREPSYGSGAQPAGPAA</sequence>
<name>A0ABP9TSQ1_9MICC</name>
<evidence type="ECO:0000256" key="1">
    <source>
        <dbReference type="HAMAP-Rule" id="MF_02088"/>
    </source>
</evidence>
<proteinExistence type="inferred from homology"/>
<feature type="transmembrane region" description="Helical" evidence="1">
    <location>
        <begin position="60"/>
        <end position="78"/>
    </location>
</feature>
<dbReference type="HAMAP" id="MF_02088">
    <property type="entry name" value="Q_prec_transport"/>
    <property type="match status" value="1"/>
</dbReference>
<keyword evidence="1" id="KW-1003">Cell membrane</keyword>
<comment type="subcellular location">
    <subcellularLocation>
        <location evidence="1">Cell membrane</location>
        <topology evidence="1">Multi-pass membrane protein</topology>
    </subcellularLocation>
</comment>
<protein>
    <recommendedName>
        <fullName evidence="1">Probable queuosine precursor transporter</fullName>
        <shortName evidence="1">Q precursor transporter</shortName>
    </recommendedName>
</protein>
<keyword evidence="1" id="KW-0813">Transport</keyword>
<feature type="transmembrane region" description="Helical" evidence="1">
    <location>
        <begin position="124"/>
        <end position="148"/>
    </location>
</feature>
<evidence type="ECO:0000313" key="2">
    <source>
        <dbReference type="EMBL" id="GAA5228732.1"/>
    </source>
</evidence>
<feature type="transmembrane region" description="Helical" evidence="1">
    <location>
        <begin position="85"/>
        <end position="104"/>
    </location>
</feature>
<dbReference type="InterPro" id="IPR003744">
    <property type="entry name" value="YhhQ"/>
</dbReference>
<comment type="function">
    <text evidence="1">Involved in the import of queuosine (Q) precursors, required for Q precursor salvage.</text>
</comment>
<keyword evidence="1" id="KW-0472">Membrane</keyword>
<keyword evidence="1" id="KW-1133">Transmembrane helix</keyword>
<evidence type="ECO:0000313" key="3">
    <source>
        <dbReference type="Proteomes" id="UP001501257"/>
    </source>
</evidence>
<gene>
    <name evidence="2" type="ORF">GCM10025778_32710</name>
</gene>
<dbReference type="NCBIfam" id="TIGR00697">
    <property type="entry name" value="queuosine precursor transporter"/>
    <property type="match status" value="1"/>
</dbReference>
<feature type="transmembrane region" description="Helical" evidence="1">
    <location>
        <begin position="17"/>
        <end position="40"/>
    </location>
</feature>
<reference evidence="3" key="1">
    <citation type="journal article" date="2019" name="Int. J. Syst. Evol. Microbiol.">
        <title>The Global Catalogue of Microorganisms (GCM) 10K type strain sequencing project: providing services to taxonomists for standard genome sequencing and annotation.</title>
        <authorList>
            <consortium name="The Broad Institute Genomics Platform"/>
            <consortium name="The Broad Institute Genome Sequencing Center for Infectious Disease"/>
            <person name="Wu L."/>
            <person name="Ma J."/>
        </authorList>
    </citation>
    <scope>NUCLEOTIDE SEQUENCE [LARGE SCALE GENOMIC DNA]</scope>
    <source>
        <strain evidence="3">JCM 18952</strain>
    </source>
</reference>
<feature type="transmembrane region" description="Helical" evidence="1">
    <location>
        <begin position="169"/>
        <end position="188"/>
    </location>
</feature>
<organism evidence="2 3">
    <name type="scientific">Paeniglutamicibacter antarcticus</name>
    <dbReference type="NCBI Taxonomy" id="494023"/>
    <lineage>
        <taxon>Bacteria</taxon>
        <taxon>Bacillati</taxon>
        <taxon>Actinomycetota</taxon>
        <taxon>Actinomycetes</taxon>
        <taxon>Micrococcales</taxon>
        <taxon>Micrococcaceae</taxon>
        <taxon>Paeniglutamicibacter</taxon>
    </lineage>
</organism>
<keyword evidence="3" id="KW-1185">Reference proteome</keyword>